<evidence type="ECO:0000313" key="1">
    <source>
        <dbReference type="EMBL" id="RAR07812.1"/>
    </source>
</evidence>
<protein>
    <recommendedName>
        <fullName evidence="3">Cell division cycle protein 123</fullName>
    </recommendedName>
</protein>
<name>A0A364MZ75_STELY</name>
<evidence type="ECO:0008006" key="3">
    <source>
        <dbReference type="Google" id="ProtNLM"/>
    </source>
</evidence>
<comment type="caution">
    <text evidence="1">The sequence shown here is derived from an EMBL/GenBank/DDBJ whole genome shotgun (WGS) entry which is preliminary data.</text>
</comment>
<reference evidence="2" key="1">
    <citation type="submission" date="2018-05" db="EMBL/GenBank/DDBJ databases">
        <title>Draft genome sequence of Stemphylium lycopersici strain CIDEFI 213.</title>
        <authorList>
            <person name="Medina R."/>
            <person name="Franco M.E.E."/>
            <person name="Lucentini C.G."/>
            <person name="Saparrat M.C.N."/>
            <person name="Balatti P.A."/>
        </authorList>
    </citation>
    <scope>NUCLEOTIDE SEQUENCE [LARGE SCALE GENOMIC DNA]</scope>
    <source>
        <strain evidence="2">CIDEFI 213</strain>
    </source>
</reference>
<dbReference type="EMBL" id="QGDH01000095">
    <property type="protein sequence ID" value="RAR07812.1"/>
    <property type="molecule type" value="Genomic_DNA"/>
</dbReference>
<accession>A0A364MZ75</accession>
<proteinExistence type="predicted"/>
<keyword evidence="2" id="KW-1185">Reference proteome</keyword>
<dbReference type="Proteomes" id="UP000249619">
    <property type="component" value="Unassembled WGS sequence"/>
</dbReference>
<organism evidence="1 2">
    <name type="scientific">Stemphylium lycopersici</name>
    <name type="common">Tomato gray leaf spot disease fungus</name>
    <name type="synonym">Thyrospora lycopersici</name>
    <dbReference type="NCBI Taxonomy" id="183478"/>
    <lineage>
        <taxon>Eukaryota</taxon>
        <taxon>Fungi</taxon>
        <taxon>Dikarya</taxon>
        <taxon>Ascomycota</taxon>
        <taxon>Pezizomycotina</taxon>
        <taxon>Dothideomycetes</taxon>
        <taxon>Pleosporomycetidae</taxon>
        <taxon>Pleosporales</taxon>
        <taxon>Pleosporineae</taxon>
        <taxon>Pleosporaceae</taxon>
        <taxon>Stemphylium</taxon>
    </lineage>
</organism>
<gene>
    <name evidence="1" type="ORF">DDE83_006301</name>
</gene>
<sequence length="339" mass="37521">MHILKIPYSLVATDAAAAKAIQDSSHPSSRTQRFSTAHHKRGEILPIVPENVPHFTHTPPPWTPYGYALWHDLIAASQGLKQAEYHEILIPSFLYEDMMRCHSAWVSTGRIHGAILSEVLDTLHATKAGKRLAALLDGERKWFIRLDQMSPKDSPMGGKLPSSTLEDVVMKLCSSMRAYGCLVREKEDAEKQGREMVIRLALNRWDEGMDPAREFRVFVPPPAAAAVSRSTNALTVENFKISAISQYKWPLVFEVPWGFSLEETVAKVEAGADTVLADIVAYAQKELSEDIVNMLLKHGLSFDVALQQDGSVQLVEINPFGALSGCGACLFNWVLDGVV</sequence>
<dbReference type="AlphaFoldDB" id="A0A364MZ75"/>
<evidence type="ECO:0000313" key="2">
    <source>
        <dbReference type="Proteomes" id="UP000249619"/>
    </source>
</evidence>